<gene>
    <name evidence="2" type="ORF">C5167_043844</name>
</gene>
<keyword evidence="3" id="KW-1185">Reference proteome</keyword>
<dbReference type="Proteomes" id="UP000316621">
    <property type="component" value="Chromosome 10"/>
</dbReference>
<sequence>MGGYSDEESQHQDEKGMLIESIRAAGWSCVGLLVVILLMLLVREHREDCDSNGAVQRFLQKRKISQAVVEGMDSFVSEFANAVPEIDEALSCAEKLEKVLSFDIVEPSNRIGAETARVLAIHEVQVFIAVRNITEHILQSML</sequence>
<reference evidence="2 3" key="1">
    <citation type="journal article" date="2018" name="Science">
        <title>The opium poppy genome and morphinan production.</title>
        <authorList>
            <person name="Guo L."/>
            <person name="Winzer T."/>
            <person name="Yang X."/>
            <person name="Li Y."/>
            <person name="Ning Z."/>
            <person name="He Z."/>
            <person name="Teodor R."/>
            <person name="Lu Y."/>
            <person name="Bowser T.A."/>
            <person name="Graham I.A."/>
            <person name="Ye K."/>
        </authorList>
    </citation>
    <scope>NUCLEOTIDE SEQUENCE [LARGE SCALE GENOMIC DNA]</scope>
    <source>
        <strain evidence="3">cv. HN1</strain>
        <tissue evidence="2">Leaves</tissue>
    </source>
</reference>
<proteinExistence type="predicted"/>
<evidence type="ECO:0000313" key="2">
    <source>
        <dbReference type="EMBL" id="RZC81272.1"/>
    </source>
</evidence>
<accession>A0A4Y7L9D0</accession>
<evidence type="ECO:0000256" key="1">
    <source>
        <dbReference type="SAM" id="Phobius"/>
    </source>
</evidence>
<evidence type="ECO:0000313" key="3">
    <source>
        <dbReference type="Proteomes" id="UP000316621"/>
    </source>
</evidence>
<organism evidence="2 3">
    <name type="scientific">Papaver somniferum</name>
    <name type="common">Opium poppy</name>
    <dbReference type="NCBI Taxonomy" id="3469"/>
    <lineage>
        <taxon>Eukaryota</taxon>
        <taxon>Viridiplantae</taxon>
        <taxon>Streptophyta</taxon>
        <taxon>Embryophyta</taxon>
        <taxon>Tracheophyta</taxon>
        <taxon>Spermatophyta</taxon>
        <taxon>Magnoliopsida</taxon>
        <taxon>Ranunculales</taxon>
        <taxon>Papaveraceae</taxon>
        <taxon>Papaveroideae</taxon>
        <taxon>Papaver</taxon>
    </lineage>
</organism>
<keyword evidence="1" id="KW-1133">Transmembrane helix</keyword>
<keyword evidence="1" id="KW-0812">Transmembrane</keyword>
<dbReference type="Gramene" id="RZC81272">
    <property type="protein sequence ID" value="RZC81272"/>
    <property type="gene ID" value="C5167_043844"/>
</dbReference>
<name>A0A4Y7L9D0_PAPSO</name>
<keyword evidence="1" id="KW-0472">Membrane</keyword>
<dbReference type="AlphaFoldDB" id="A0A4Y7L9D0"/>
<protein>
    <submittedName>
        <fullName evidence="2">Uncharacterized protein</fullName>
    </submittedName>
</protein>
<dbReference type="EMBL" id="CM010724">
    <property type="protein sequence ID" value="RZC81272.1"/>
    <property type="molecule type" value="Genomic_DNA"/>
</dbReference>
<feature type="transmembrane region" description="Helical" evidence="1">
    <location>
        <begin position="24"/>
        <end position="42"/>
    </location>
</feature>